<feature type="domain" description="DUF4296" evidence="2">
    <location>
        <begin position="24"/>
        <end position="103"/>
    </location>
</feature>
<protein>
    <recommendedName>
        <fullName evidence="2">DUF4296 domain-containing protein</fullName>
    </recommendedName>
</protein>
<organism evidence="3 4">
    <name type="scientific">Pseudopedobacter saltans</name>
    <dbReference type="NCBI Taxonomy" id="151895"/>
    <lineage>
        <taxon>Bacteria</taxon>
        <taxon>Pseudomonadati</taxon>
        <taxon>Bacteroidota</taxon>
        <taxon>Sphingobacteriia</taxon>
        <taxon>Sphingobacteriales</taxon>
        <taxon>Sphingobacteriaceae</taxon>
        <taxon>Pseudopedobacter</taxon>
    </lineage>
</organism>
<gene>
    <name evidence="3" type="ORF">DI598_08370</name>
</gene>
<dbReference type="Pfam" id="PF14129">
    <property type="entry name" value="DUF4296"/>
    <property type="match status" value="1"/>
</dbReference>
<feature type="compositionally biased region" description="Basic and acidic residues" evidence="1">
    <location>
        <begin position="140"/>
        <end position="154"/>
    </location>
</feature>
<dbReference type="AlphaFoldDB" id="A0A2W5F6H1"/>
<proteinExistence type="predicted"/>
<reference evidence="3 4" key="1">
    <citation type="submission" date="2017-11" db="EMBL/GenBank/DDBJ databases">
        <title>Infants hospitalized years apart are colonized by the same room-sourced microbial strains.</title>
        <authorList>
            <person name="Brooks B."/>
            <person name="Olm M.R."/>
            <person name="Firek B.A."/>
            <person name="Baker R."/>
            <person name="Thomas B.C."/>
            <person name="Morowitz M.J."/>
            <person name="Banfield J.F."/>
        </authorList>
    </citation>
    <scope>NUCLEOTIDE SEQUENCE [LARGE SCALE GENOMIC DNA]</scope>
    <source>
        <strain evidence="3">S2_009_000_R2_76</strain>
    </source>
</reference>
<feature type="region of interest" description="Disordered" evidence="1">
    <location>
        <begin position="119"/>
        <end position="172"/>
    </location>
</feature>
<comment type="caution">
    <text evidence="3">The sequence shown here is derived from an EMBL/GenBank/DDBJ whole genome shotgun (WGS) entry which is preliminary data.</text>
</comment>
<dbReference type="InterPro" id="IPR025381">
    <property type="entry name" value="DUF4296"/>
</dbReference>
<name>A0A2W5F6H1_9SPHI</name>
<dbReference type="EMBL" id="QFOI01000121">
    <property type="protein sequence ID" value="PZP49230.1"/>
    <property type="molecule type" value="Genomic_DNA"/>
</dbReference>
<evidence type="ECO:0000259" key="2">
    <source>
        <dbReference type="Pfam" id="PF14129"/>
    </source>
</evidence>
<evidence type="ECO:0000256" key="1">
    <source>
        <dbReference type="SAM" id="MobiDB-lite"/>
    </source>
</evidence>
<sequence length="172" mass="19366">MIKRIIIVCGLISYLIGCKSDKIPSDVLTPSELKVVVWDLMAAGEVKMSDTSSVVRLHLKDSATAAFSYVLQLHKMSKETFLHSLKYYEAHPDKENELLDTLIAYNDRQVKLYEEKYKKSDSAKNKKATPIDTIISSPPKPEKLSEKPDKDTAKPVEATPLPVPKPILKRKL</sequence>
<evidence type="ECO:0000313" key="3">
    <source>
        <dbReference type="EMBL" id="PZP49230.1"/>
    </source>
</evidence>
<dbReference type="Proteomes" id="UP000249645">
    <property type="component" value="Unassembled WGS sequence"/>
</dbReference>
<evidence type="ECO:0000313" key="4">
    <source>
        <dbReference type="Proteomes" id="UP000249645"/>
    </source>
</evidence>
<accession>A0A2W5F6H1</accession>